<comment type="subcellular location">
    <subcellularLocation>
        <location evidence="4">Cell membrane</location>
        <topology evidence="4">Peripheral membrane protein</topology>
    </subcellularLocation>
</comment>
<comment type="function">
    <text evidence="4">Component of the A-type ATP synthase that produces ATP from ADP in the presence of a proton gradient across the membrane.</text>
</comment>
<evidence type="ECO:0000313" key="5">
    <source>
        <dbReference type="EMBL" id="HIK00220.1"/>
    </source>
</evidence>
<name>A0A832UV21_9ARCH</name>
<dbReference type="EMBL" id="DVAB01000016">
    <property type="protein sequence ID" value="HIK00220.1"/>
    <property type="molecule type" value="Genomic_DNA"/>
</dbReference>
<gene>
    <name evidence="4" type="primary">atpF</name>
    <name evidence="5" type="ORF">H1016_01635</name>
</gene>
<reference evidence="5 6" key="1">
    <citation type="journal article" name="Nat. Commun.">
        <title>Undinarchaeota illuminate DPANN phylogeny and the impact of gene transfer on archaeal evolution.</title>
        <authorList>
            <person name="Dombrowski N."/>
            <person name="Williams T.A."/>
            <person name="Sun J."/>
            <person name="Woodcroft B.J."/>
            <person name="Lee J.H."/>
            <person name="Minh B.Q."/>
            <person name="Rinke C."/>
            <person name="Spang A."/>
        </authorList>
    </citation>
    <scope>NUCLEOTIDE SEQUENCE [LARGE SCALE GENOMIC DNA]</scope>
    <source>
        <strain evidence="5">MAG_bin1129</strain>
    </source>
</reference>
<dbReference type="GO" id="GO:0046933">
    <property type="term" value="F:proton-transporting ATP synthase activity, rotational mechanism"/>
    <property type="evidence" value="ECO:0007669"/>
    <property type="project" value="UniProtKB-UniRule"/>
</dbReference>
<keyword evidence="4" id="KW-0375">Hydrogen ion transport</keyword>
<evidence type="ECO:0000256" key="4">
    <source>
        <dbReference type="HAMAP-Rule" id="MF_00312"/>
    </source>
</evidence>
<dbReference type="Pfam" id="PF01990">
    <property type="entry name" value="ATP-synt_F"/>
    <property type="match status" value="1"/>
</dbReference>
<dbReference type="AlphaFoldDB" id="A0A832UV21"/>
<dbReference type="HAMAP" id="MF_00312">
    <property type="entry name" value="ATP_synth_F_arch"/>
    <property type="match status" value="1"/>
</dbReference>
<sequence length="101" mass="11376">MDIAVIGDRDFIVGFELSGVKKIYEIGESDYLERFEECFTKENVGIIIMDDKYFKKLPARLKKKIEKSVSPVVVSISESDIGATDISALIKRSLGVDLWKS</sequence>
<comment type="similarity">
    <text evidence="1 4">Belongs to the V-ATPase F subunit family.</text>
</comment>
<protein>
    <recommendedName>
        <fullName evidence="4">A-type ATP synthase subunit F</fullName>
    </recommendedName>
</protein>
<keyword evidence="4" id="KW-0066">ATP synthesis</keyword>
<dbReference type="Proteomes" id="UP000646946">
    <property type="component" value="Unassembled WGS sequence"/>
</dbReference>
<proteinExistence type="inferred from homology"/>
<keyword evidence="6" id="KW-1185">Reference proteome</keyword>
<comment type="subunit">
    <text evidence="4">Has multiple subunits with at least A(3), B(3), C, D, E, F, H, I and proteolipid K(x).</text>
</comment>
<dbReference type="GO" id="GO:0005524">
    <property type="term" value="F:ATP binding"/>
    <property type="evidence" value="ECO:0007669"/>
    <property type="project" value="UniProtKB-UniRule"/>
</dbReference>
<dbReference type="GO" id="GO:0042777">
    <property type="term" value="P:proton motive force-driven plasma membrane ATP synthesis"/>
    <property type="evidence" value="ECO:0007669"/>
    <property type="project" value="UniProtKB-UniRule"/>
</dbReference>
<dbReference type="InterPro" id="IPR008218">
    <property type="entry name" value="ATPase_V1-cplx_f_g_su"/>
</dbReference>
<comment type="caution">
    <text evidence="5">The sequence shown here is derived from an EMBL/GenBank/DDBJ whole genome shotgun (WGS) entry which is preliminary data.</text>
</comment>
<accession>A0A832UV21</accession>
<dbReference type="SUPFAM" id="SSF159468">
    <property type="entry name" value="AtpF-like"/>
    <property type="match status" value="1"/>
</dbReference>
<dbReference type="InterPro" id="IPR036906">
    <property type="entry name" value="ATPase_V1_fsu_sf"/>
</dbReference>
<keyword evidence="4" id="KW-1003">Cell membrane</keyword>
<keyword evidence="3 4" id="KW-0406">Ion transport</keyword>
<evidence type="ECO:0000313" key="6">
    <source>
        <dbReference type="Proteomes" id="UP000646946"/>
    </source>
</evidence>
<dbReference type="Gene3D" id="3.40.50.10580">
    <property type="entry name" value="ATPase, V1 complex, subunit F"/>
    <property type="match status" value="1"/>
</dbReference>
<dbReference type="InterPro" id="IPR022944">
    <property type="entry name" value="ATPase_V1-cplx_fsu_bac/arc"/>
</dbReference>
<evidence type="ECO:0000256" key="2">
    <source>
        <dbReference type="ARBA" id="ARBA00022448"/>
    </source>
</evidence>
<evidence type="ECO:0000256" key="1">
    <source>
        <dbReference type="ARBA" id="ARBA00010148"/>
    </source>
</evidence>
<dbReference type="GO" id="GO:0046961">
    <property type="term" value="F:proton-transporting ATPase activity, rotational mechanism"/>
    <property type="evidence" value="ECO:0007669"/>
    <property type="project" value="InterPro"/>
</dbReference>
<dbReference type="GO" id="GO:0005886">
    <property type="term" value="C:plasma membrane"/>
    <property type="evidence" value="ECO:0007669"/>
    <property type="project" value="UniProtKB-SubCell"/>
</dbReference>
<keyword evidence="4" id="KW-0472">Membrane</keyword>
<keyword evidence="2 4" id="KW-0813">Transport</keyword>
<evidence type="ECO:0000256" key="3">
    <source>
        <dbReference type="ARBA" id="ARBA00023065"/>
    </source>
</evidence>
<organism evidence="5 6">
    <name type="scientific">Candidatus Naiadarchaeum limnaeum</name>
    <dbReference type="NCBI Taxonomy" id="2756139"/>
    <lineage>
        <taxon>Archaea</taxon>
        <taxon>Candidatus Undinarchaeota</taxon>
        <taxon>Candidatus Undinarchaeia</taxon>
        <taxon>Candidatus Naiadarchaeales</taxon>
        <taxon>Candidatus Naiadarchaeaceae</taxon>
        <taxon>Candidatus Naiadarchaeum</taxon>
    </lineage>
</organism>